<protein>
    <submittedName>
        <fullName evidence="1">Uncharacterized protein</fullName>
    </submittedName>
</protein>
<evidence type="ECO:0000313" key="1">
    <source>
        <dbReference type="EMBL" id="KAK8772445.1"/>
    </source>
</evidence>
<comment type="caution">
    <text evidence="1">The sequence shown here is derived from an EMBL/GenBank/DDBJ whole genome shotgun (WGS) entry which is preliminary data.</text>
</comment>
<dbReference type="AlphaFoldDB" id="A0AAQ4ECF8"/>
<reference evidence="1 2" key="1">
    <citation type="journal article" date="2023" name="Arcadia Sci">
        <title>De novo assembly of a long-read Amblyomma americanum tick genome.</title>
        <authorList>
            <person name="Chou S."/>
            <person name="Poskanzer K.E."/>
            <person name="Rollins M."/>
            <person name="Thuy-Boun P.S."/>
        </authorList>
    </citation>
    <scope>NUCLEOTIDE SEQUENCE [LARGE SCALE GENOMIC DNA]</scope>
    <source>
        <strain evidence="1">F_SG_1</strain>
        <tissue evidence="1">Salivary glands</tissue>
    </source>
</reference>
<accession>A0AAQ4ECF8</accession>
<organism evidence="1 2">
    <name type="scientific">Amblyomma americanum</name>
    <name type="common">Lone star tick</name>
    <dbReference type="NCBI Taxonomy" id="6943"/>
    <lineage>
        <taxon>Eukaryota</taxon>
        <taxon>Metazoa</taxon>
        <taxon>Ecdysozoa</taxon>
        <taxon>Arthropoda</taxon>
        <taxon>Chelicerata</taxon>
        <taxon>Arachnida</taxon>
        <taxon>Acari</taxon>
        <taxon>Parasitiformes</taxon>
        <taxon>Ixodida</taxon>
        <taxon>Ixodoidea</taxon>
        <taxon>Ixodidae</taxon>
        <taxon>Amblyomminae</taxon>
        <taxon>Amblyomma</taxon>
    </lineage>
</organism>
<evidence type="ECO:0000313" key="2">
    <source>
        <dbReference type="Proteomes" id="UP001321473"/>
    </source>
</evidence>
<name>A0AAQ4ECF8_AMBAM</name>
<dbReference type="EMBL" id="JARKHS020018297">
    <property type="protein sequence ID" value="KAK8772445.1"/>
    <property type="molecule type" value="Genomic_DNA"/>
</dbReference>
<gene>
    <name evidence="1" type="ORF">V5799_024311</name>
</gene>
<keyword evidence="2" id="KW-1185">Reference proteome</keyword>
<proteinExistence type="predicted"/>
<sequence length="70" mass="7590">MRAPLGAACKSIHVHWSLRAEPVEIDLPKQSLCGGDHCFKKLGAPTSGYLESAVDAWLAQAYCNSSSQTW</sequence>
<dbReference type="Proteomes" id="UP001321473">
    <property type="component" value="Unassembled WGS sequence"/>
</dbReference>